<gene>
    <name evidence="1" type="ORF">LCGC14_1975000</name>
</gene>
<organism evidence="1">
    <name type="scientific">marine sediment metagenome</name>
    <dbReference type="NCBI Taxonomy" id="412755"/>
    <lineage>
        <taxon>unclassified sequences</taxon>
        <taxon>metagenomes</taxon>
        <taxon>ecological metagenomes</taxon>
    </lineage>
</organism>
<protein>
    <submittedName>
        <fullName evidence="1">Uncharacterized protein</fullName>
    </submittedName>
</protein>
<evidence type="ECO:0000313" key="1">
    <source>
        <dbReference type="EMBL" id="KKL83416.1"/>
    </source>
</evidence>
<accession>A0A0F9FYT4</accession>
<reference evidence="1" key="1">
    <citation type="journal article" date="2015" name="Nature">
        <title>Complex archaea that bridge the gap between prokaryotes and eukaryotes.</title>
        <authorList>
            <person name="Spang A."/>
            <person name="Saw J.H."/>
            <person name="Jorgensen S.L."/>
            <person name="Zaremba-Niedzwiedzka K."/>
            <person name="Martijn J."/>
            <person name="Lind A.E."/>
            <person name="van Eijk R."/>
            <person name="Schleper C."/>
            <person name="Guy L."/>
            <person name="Ettema T.J."/>
        </authorList>
    </citation>
    <scope>NUCLEOTIDE SEQUENCE</scope>
</reference>
<comment type="caution">
    <text evidence="1">The sequence shown here is derived from an EMBL/GenBank/DDBJ whole genome shotgun (WGS) entry which is preliminary data.</text>
</comment>
<name>A0A0F9FYT4_9ZZZZ</name>
<dbReference type="AlphaFoldDB" id="A0A0F9FYT4"/>
<sequence length="90" mass="10000">MITQVTDEDSAASALATLTMSMDRQITQNYHPSTGVEKMGLLIRAAWQLAVAEPEWVGKMNDLLLMGHDMPRASMHVVVEMFPIELEAAR</sequence>
<dbReference type="EMBL" id="LAZR01021984">
    <property type="protein sequence ID" value="KKL83416.1"/>
    <property type="molecule type" value="Genomic_DNA"/>
</dbReference>
<proteinExistence type="predicted"/>